<keyword evidence="2" id="KW-1133">Transmembrane helix</keyword>
<dbReference type="Proteomes" id="UP000095284">
    <property type="component" value="Unplaced"/>
</dbReference>
<gene>
    <name evidence="3" type="ORF">BXYJ_LOCUS10066</name>
</gene>
<dbReference type="Proteomes" id="UP000582659">
    <property type="component" value="Unassembled WGS sequence"/>
</dbReference>
<evidence type="ECO:0000313" key="5">
    <source>
        <dbReference type="Proteomes" id="UP000659654"/>
    </source>
</evidence>
<feature type="transmembrane region" description="Helical" evidence="2">
    <location>
        <begin position="46"/>
        <end position="68"/>
    </location>
</feature>
<organism evidence="4 6">
    <name type="scientific">Bursaphelenchus xylophilus</name>
    <name type="common">Pinewood nematode worm</name>
    <name type="synonym">Aphelenchoides xylophilus</name>
    <dbReference type="NCBI Taxonomy" id="6326"/>
    <lineage>
        <taxon>Eukaryota</taxon>
        <taxon>Metazoa</taxon>
        <taxon>Ecdysozoa</taxon>
        <taxon>Nematoda</taxon>
        <taxon>Chromadorea</taxon>
        <taxon>Rhabditida</taxon>
        <taxon>Tylenchina</taxon>
        <taxon>Tylenchomorpha</taxon>
        <taxon>Aphelenchoidea</taxon>
        <taxon>Aphelenchoididae</taxon>
        <taxon>Bursaphelenchus</taxon>
    </lineage>
</organism>
<evidence type="ECO:0000313" key="4">
    <source>
        <dbReference type="Proteomes" id="UP000095284"/>
    </source>
</evidence>
<reference evidence="6" key="1">
    <citation type="submission" date="2016-11" db="UniProtKB">
        <authorList>
            <consortium name="WormBaseParasite"/>
        </authorList>
    </citation>
    <scope>IDENTIFICATION</scope>
</reference>
<keyword evidence="2" id="KW-0812">Transmembrane</keyword>
<dbReference type="OrthoDB" id="5829044at2759"/>
<name>A0A1I7S5G6_BURXY</name>
<evidence type="ECO:0000313" key="6">
    <source>
        <dbReference type="WBParaSite" id="BXY_0825100.1"/>
    </source>
</evidence>
<feature type="compositionally biased region" description="Polar residues" evidence="1">
    <location>
        <begin position="253"/>
        <end position="263"/>
    </location>
</feature>
<protein>
    <submittedName>
        <fullName evidence="3">(pine wood nematode) hypothetical protein</fullName>
    </submittedName>
</protein>
<keyword evidence="5" id="KW-1185">Reference proteome</keyword>
<dbReference type="EMBL" id="CAJFDI010000004">
    <property type="protein sequence ID" value="CAD5227671.1"/>
    <property type="molecule type" value="Genomic_DNA"/>
</dbReference>
<feature type="transmembrane region" description="Helical" evidence="2">
    <location>
        <begin position="80"/>
        <end position="103"/>
    </location>
</feature>
<feature type="transmembrane region" description="Helical" evidence="2">
    <location>
        <begin position="143"/>
        <end position="164"/>
    </location>
</feature>
<feature type="transmembrane region" description="Helical" evidence="2">
    <location>
        <begin position="210"/>
        <end position="231"/>
    </location>
</feature>
<evidence type="ECO:0000313" key="3">
    <source>
        <dbReference type="EMBL" id="CAD5227671.1"/>
    </source>
</evidence>
<evidence type="ECO:0000256" key="1">
    <source>
        <dbReference type="SAM" id="MobiDB-lite"/>
    </source>
</evidence>
<proteinExistence type="predicted"/>
<reference evidence="3" key="2">
    <citation type="submission" date="2020-09" db="EMBL/GenBank/DDBJ databases">
        <authorList>
            <person name="Kikuchi T."/>
        </authorList>
    </citation>
    <scope>NUCLEOTIDE SEQUENCE</scope>
    <source>
        <strain evidence="3">Ka4C1</strain>
    </source>
</reference>
<keyword evidence="2" id="KW-0472">Membrane</keyword>
<dbReference type="WBParaSite" id="BXY_0825100.1">
    <property type="protein sequence ID" value="BXY_0825100.1"/>
    <property type="gene ID" value="BXY_0825100"/>
</dbReference>
<feature type="region of interest" description="Disordered" evidence="1">
    <location>
        <begin position="253"/>
        <end position="272"/>
    </location>
</feature>
<feature type="transmembrane region" description="Helical" evidence="2">
    <location>
        <begin position="12"/>
        <end position="34"/>
    </location>
</feature>
<feature type="transmembrane region" description="Helical" evidence="2">
    <location>
        <begin position="176"/>
        <end position="198"/>
    </location>
</feature>
<sequence>MRFGYAVNLFNTLCYILTFTMLQPSFLLPSPFVLFRGSLQNRFSAVSLTIAWANLCSGIVTTVVMRLLMTIQMRNVTRILIGSMPYVFLHLTAIVPALTYVILTTNPISSDLKSEDLVVFQGQEWLLDAGGLYSFPATDYNRIFWMLQAFSFAIVIFLFLVLAIFEFCRRHKNSAFYILCVIVFFLTPWTVISCSMYFRWRAGMPIVELAWMVTFIFPLMEAIAIIRFISWQYSFSYLRRRIYTFSGANDNINGRNRPGTSGDQRPVSRDTV</sequence>
<evidence type="ECO:0000256" key="2">
    <source>
        <dbReference type="SAM" id="Phobius"/>
    </source>
</evidence>
<dbReference type="EMBL" id="CAJFCV020000004">
    <property type="protein sequence ID" value="CAG9118058.1"/>
    <property type="molecule type" value="Genomic_DNA"/>
</dbReference>
<dbReference type="AlphaFoldDB" id="A0A1I7S5G6"/>
<accession>A0A1I7S5G6</accession>
<dbReference type="Proteomes" id="UP000659654">
    <property type="component" value="Unassembled WGS sequence"/>
</dbReference>